<gene>
    <name evidence="2" type="ORF">ACFQ2V_17135</name>
</gene>
<dbReference type="InterPro" id="IPR025159">
    <property type="entry name" value="AbiEi_N"/>
</dbReference>
<dbReference type="EMBL" id="JBHTKH010000014">
    <property type="protein sequence ID" value="MFD1056040.1"/>
    <property type="molecule type" value="Genomic_DNA"/>
</dbReference>
<accession>A0ABW3MZP6</accession>
<protein>
    <submittedName>
        <fullName evidence="2">Type IV toxin-antitoxin system AbiEi family antitoxin domain-containing protein</fullName>
    </submittedName>
</protein>
<dbReference type="RefSeq" id="WP_386054070.1">
    <property type="nucleotide sequence ID" value="NZ_JBHTKH010000014.1"/>
</dbReference>
<proteinExistence type="predicted"/>
<evidence type="ECO:0000313" key="3">
    <source>
        <dbReference type="Proteomes" id="UP001597046"/>
    </source>
</evidence>
<organism evidence="2 3">
    <name type="scientific">Terrabacter terrigena</name>
    <dbReference type="NCBI Taxonomy" id="574718"/>
    <lineage>
        <taxon>Bacteria</taxon>
        <taxon>Bacillati</taxon>
        <taxon>Actinomycetota</taxon>
        <taxon>Actinomycetes</taxon>
        <taxon>Micrococcales</taxon>
        <taxon>Intrasporangiaceae</taxon>
        <taxon>Terrabacter</taxon>
    </lineage>
</organism>
<keyword evidence="3" id="KW-1185">Reference proteome</keyword>
<evidence type="ECO:0000259" key="1">
    <source>
        <dbReference type="Pfam" id="PF13338"/>
    </source>
</evidence>
<reference evidence="3" key="1">
    <citation type="journal article" date="2019" name="Int. J. Syst. Evol. Microbiol.">
        <title>The Global Catalogue of Microorganisms (GCM) 10K type strain sequencing project: providing services to taxonomists for standard genome sequencing and annotation.</title>
        <authorList>
            <consortium name="The Broad Institute Genomics Platform"/>
            <consortium name="The Broad Institute Genome Sequencing Center for Infectious Disease"/>
            <person name="Wu L."/>
            <person name="Ma J."/>
        </authorList>
    </citation>
    <scope>NUCLEOTIDE SEQUENCE [LARGE SCALE GENOMIC DNA]</scope>
    <source>
        <strain evidence="3">CCUG 57508</strain>
    </source>
</reference>
<name>A0ABW3MZP6_9MICO</name>
<dbReference type="Proteomes" id="UP001597046">
    <property type="component" value="Unassembled WGS sequence"/>
</dbReference>
<sequence>MDLGLIARDGVFSTADATAVGLDRNALSRLVRDGLCVRLATGWYAIAGPEPPDREELHRLCSLAMGRALRDRAALSHHSSLVARGLPTFGADFGTVHLTSLVPARGGVSVVRSGVAVHRRVGRLRVPDPDDVPEHLPRHVPTAWAAVQAGLLAGPEAFLVPADAALRAGSTTVGALQRAVQMFSGHTGVGPVRMAAHLLDARHESPGESRTAFVVSALGYRLEPQVEILADGRLFRADFRIAGTRVLVEFDGAVKYADRMALFEEKQREDALRRAGWVVARLVWADLDRPGLVARRIEAAVALVRPARRA</sequence>
<comment type="caution">
    <text evidence="2">The sequence shown here is derived from an EMBL/GenBank/DDBJ whole genome shotgun (WGS) entry which is preliminary data.</text>
</comment>
<dbReference type="Pfam" id="PF13338">
    <property type="entry name" value="AbiEi_4"/>
    <property type="match status" value="1"/>
</dbReference>
<feature type="domain" description="AbiEi antitoxin N-terminal" evidence="1">
    <location>
        <begin position="8"/>
        <end position="46"/>
    </location>
</feature>
<evidence type="ECO:0000313" key="2">
    <source>
        <dbReference type="EMBL" id="MFD1056040.1"/>
    </source>
</evidence>